<dbReference type="EMBL" id="BTGU01016205">
    <property type="protein sequence ID" value="GMN74707.1"/>
    <property type="molecule type" value="Genomic_DNA"/>
</dbReference>
<accession>A0AA88EIE7</accession>
<dbReference type="EMBL" id="BTGU01016203">
    <property type="protein sequence ID" value="GMN74698.1"/>
    <property type="molecule type" value="Genomic_DNA"/>
</dbReference>
<gene>
    <name evidence="2" type="ORF">TIFTF001_055031</name>
    <name evidence="3" type="ORF">TIFTF001_055034</name>
</gene>
<protein>
    <submittedName>
        <fullName evidence="2">Uncharacterized protein</fullName>
    </submittedName>
</protein>
<name>A0AA88EIE7_FICCA</name>
<dbReference type="AlphaFoldDB" id="A0AA88EIE7"/>
<comment type="caution">
    <text evidence="2">The sequence shown here is derived from an EMBL/GenBank/DDBJ whole genome shotgun (WGS) entry which is preliminary data.</text>
</comment>
<organism evidence="2 4">
    <name type="scientific">Ficus carica</name>
    <name type="common">Common fig</name>
    <dbReference type="NCBI Taxonomy" id="3494"/>
    <lineage>
        <taxon>Eukaryota</taxon>
        <taxon>Viridiplantae</taxon>
        <taxon>Streptophyta</taxon>
        <taxon>Embryophyta</taxon>
        <taxon>Tracheophyta</taxon>
        <taxon>Spermatophyta</taxon>
        <taxon>Magnoliopsida</taxon>
        <taxon>eudicotyledons</taxon>
        <taxon>Gunneridae</taxon>
        <taxon>Pentapetalae</taxon>
        <taxon>rosids</taxon>
        <taxon>fabids</taxon>
        <taxon>Rosales</taxon>
        <taxon>Moraceae</taxon>
        <taxon>Ficeae</taxon>
        <taxon>Ficus</taxon>
    </lineage>
</organism>
<evidence type="ECO:0000256" key="1">
    <source>
        <dbReference type="SAM" id="MobiDB-lite"/>
    </source>
</evidence>
<evidence type="ECO:0000313" key="2">
    <source>
        <dbReference type="EMBL" id="GMN74698.1"/>
    </source>
</evidence>
<dbReference type="Proteomes" id="UP001187192">
    <property type="component" value="Unassembled WGS sequence"/>
</dbReference>
<sequence length="102" mass="11437">MAWAGAGTRYARAWLRTRPGIHAVLEWSGARITGLGWQRIRGPGLEHVEGTVGAGSWTARGLGLRSGLEWHTQGLSHNSGYTCGRKERKRKRKDKEEERKTK</sequence>
<reference evidence="2" key="1">
    <citation type="submission" date="2023-07" db="EMBL/GenBank/DDBJ databases">
        <title>draft genome sequence of fig (Ficus carica).</title>
        <authorList>
            <person name="Takahashi T."/>
            <person name="Nishimura K."/>
        </authorList>
    </citation>
    <scope>NUCLEOTIDE SEQUENCE</scope>
</reference>
<proteinExistence type="predicted"/>
<evidence type="ECO:0000313" key="3">
    <source>
        <dbReference type="EMBL" id="GMN74707.1"/>
    </source>
</evidence>
<keyword evidence="4" id="KW-1185">Reference proteome</keyword>
<evidence type="ECO:0000313" key="4">
    <source>
        <dbReference type="Proteomes" id="UP001187192"/>
    </source>
</evidence>
<feature type="region of interest" description="Disordered" evidence="1">
    <location>
        <begin position="75"/>
        <end position="102"/>
    </location>
</feature>